<evidence type="ECO:0000256" key="2">
    <source>
        <dbReference type="ARBA" id="ARBA00022801"/>
    </source>
</evidence>
<reference evidence="6" key="1">
    <citation type="submission" date="2021-06" db="EMBL/GenBank/DDBJ databases">
        <authorList>
            <person name="Kallberg Y."/>
            <person name="Tangrot J."/>
            <person name="Rosling A."/>
        </authorList>
    </citation>
    <scope>NUCLEOTIDE SEQUENCE</scope>
    <source>
        <strain evidence="6">FL130A</strain>
    </source>
</reference>
<dbReference type="GO" id="GO:0045943">
    <property type="term" value="P:positive regulation of transcription by RNA polymerase I"/>
    <property type="evidence" value="ECO:0007669"/>
    <property type="project" value="TreeGrafter"/>
</dbReference>
<evidence type="ECO:0000313" key="6">
    <source>
        <dbReference type="EMBL" id="CAG8742631.1"/>
    </source>
</evidence>
<proteinExistence type="predicted"/>
<name>A0A9N9NLS0_9GLOM</name>
<dbReference type="EMBL" id="CAJVPS010036104">
    <property type="protein sequence ID" value="CAG8742631.1"/>
    <property type="molecule type" value="Genomic_DNA"/>
</dbReference>
<accession>A0A9N9NLS0</accession>
<sequence length="138" mass="15779">MDSLKKSQSEKLKTPVKRTINFDNNTSNQKIEKFGNNKKFKHEKDDHKKLLQIAANLKSFRKELPIWKERDLIIDSIRNNDTIVIIGEMGSGKSTRMYETEIPQFLMEIGMASKGGCIAITQPRRVAAMSLAKRVAQE</sequence>
<dbReference type="GO" id="GO:0003725">
    <property type="term" value="F:double-stranded RNA binding"/>
    <property type="evidence" value="ECO:0007669"/>
    <property type="project" value="TreeGrafter"/>
</dbReference>
<keyword evidence="2" id="KW-0378">Hydrolase</keyword>
<dbReference type="GO" id="GO:0005730">
    <property type="term" value="C:nucleolus"/>
    <property type="evidence" value="ECO:0007669"/>
    <property type="project" value="TreeGrafter"/>
</dbReference>
<keyword evidence="3" id="KW-0067">ATP-binding</keyword>
<dbReference type="OrthoDB" id="10253254at2759"/>
<dbReference type="Proteomes" id="UP000789508">
    <property type="component" value="Unassembled WGS sequence"/>
</dbReference>
<dbReference type="GO" id="GO:0016787">
    <property type="term" value="F:hydrolase activity"/>
    <property type="evidence" value="ECO:0007669"/>
    <property type="project" value="UniProtKB-KW"/>
</dbReference>
<keyword evidence="3" id="KW-0547">Nucleotide-binding</keyword>
<gene>
    <name evidence="6" type="ORF">ALEPTO_LOCUS13010</name>
</gene>
<evidence type="ECO:0000256" key="3">
    <source>
        <dbReference type="ARBA" id="ARBA00022806"/>
    </source>
</evidence>
<comment type="caution">
    <text evidence="6">The sequence shown here is derived from an EMBL/GenBank/DDBJ whole genome shotgun (WGS) entry which is preliminary data.</text>
</comment>
<keyword evidence="7" id="KW-1185">Reference proteome</keyword>
<evidence type="ECO:0000256" key="4">
    <source>
        <dbReference type="ARBA" id="ARBA00047984"/>
    </source>
</evidence>
<evidence type="ECO:0000256" key="1">
    <source>
        <dbReference type="ARBA" id="ARBA00012552"/>
    </source>
</evidence>
<dbReference type="AlphaFoldDB" id="A0A9N9NLS0"/>
<dbReference type="GO" id="GO:0003724">
    <property type="term" value="F:RNA helicase activity"/>
    <property type="evidence" value="ECO:0007669"/>
    <property type="project" value="UniProtKB-EC"/>
</dbReference>
<organism evidence="6 7">
    <name type="scientific">Ambispora leptoticha</name>
    <dbReference type="NCBI Taxonomy" id="144679"/>
    <lineage>
        <taxon>Eukaryota</taxon>
        <taxon>Fungi</taxon>
        <taxon>Fungi incertae sedis</taxon>
        <taxon>Mucoromycota</taxon>
        <taxon>Glomeromycotina</taxon>
        <taxon>Glomeromycetes</taxon>
        <taxon>Archaeosporales</taxon>
        <taxon>Ambisporaceae</taxon>
        <taxon>Ambispora</taxon>
    </lineage>
</organism>
<dbReference type="Gene3D" id="3.40.50.300">
    <property type="entry name" value="P-loop containing nucleotide triphosphate hydrolases"/>
    <property type="match status" value="1"/>
</dbReference>
<feature type="compositionally biased region" description="Basic and acidic residues" evidence="5">
    <location>
        <begin position="1"/>
        <end position="13"/>
    </location>
</feature>
<feature type="non-terminal residue" evidence="6">
    <location>
        <position position="1"/>
    </location>
</feature>
<comment type="catalytic activity">
    <reaction evidence="4">
        <text>ATP + H2O = ADP + phosphate + H(+)</text>
        <dbReference type="Rhea" id="RHEA:13065"/>
        <dbReference type="ChEBI" id="CHEBI:15377"/>
        <dbReference type="ChEBI" id="CHEBI:15378"/>
        <dbReference type="ChEBI" id="CHEBI:30616"/>
        <dbReference type="ChEBI" id="CHEBI:43474"/>
        <dbReference type="ChEBI" id="CHEBI:456216"/>
        <dbReference type="EC" id="3.6.4.13"/>
    </reaction>
</comment>
<dbReference type="InterPro" id="IPR027417">
    <property type="entry name" value="P-loop_NTPase"/>
</dbReference>
<dbReference type="PANTHER" id="PTHR18934:SF118">
    <property type="entry name" value="ATP-DEPENDENT RNA HELICASE DHX33"/>
    <property type="match status" value="1"/>
</dbReference>
<dbReference type="SUPFAM" id="SSF52540">
    <property type="entry name" value="P-loop containing nucleoside triphosphate hydrolases"/>
    <property type="match status" value="1"/>
</dbReference>
<keyword evidence="3" id="KW-0347">Helicase</keyword>
<dbReference type="PANTHER" id="PTHR18934">
    <property type="entry name" value="ATP-DEPENDENT RNA HELICASE"/>
    <property type="match status" value="1"/>
</dbReference>
<dbReference type="EC" id="3.6.4.13" evidence="1"/>
<evidence type="ECO:0000313" key="7">
    <source>
        <dbReference type="Proteomes" id="UP000789508"/>
    </source>
</evidence>
<feature type="region of interest" description="Disordered" evidence="5">
    <location>
        <begin position="1"/>
        <end position="28"/>
    </location>
</feature>
<evidence type="ECO:0000256" key="5">
    <source>
        <dbReference type="SAM" id="MobiDB-lite"/>
    </source>
</evidence>
<protein>
    <recommendedName>
        <fullName evidence="1">RNA helicase</fullName>
        <ecNumber evidence="1">3.6.4.13</ecNumber>
    </recommendedName>
</protein>